<dbReference type="Proteomes" id="UP000562045">
    <property type="component" value="Unassembled WGS sequence"/>
</dbReference>
<evidence type="ECO:0000259" key="4">
    <source>
        <dbReference type="PROSITE" id="PS50043"/>
    </source>
</evidence>
<dbReference type="PANTHER" id="PTHR44688:SF16">
    <property type="entry name" value="DNA-BINDING TRANSCRIPTIONAL ACTIVATOR DEVR_DOSR"/>
    <property type="match status" value="1"/>
</dbReference>
<dbReference type="CDD" id="cd06170">
    <property type="entry name" value="LuxR_C_like"/>
    <property type="match status" value="1"/>
</dbReference>
<feature type="domain" description="HTH luxR-type" evidence="4">
    <location>
        <begin position="133"/>
        <end position="198"/>
    </location>
</feature>
<organism evidence="5 6">
    <name type="scientific">Nocardioides aromaticivorans</name>
    <dbReference type="NCBI Taxonomy" id="200618"/>
    <lineage>
        <taxon>Bacteria</taxon>
        <taxon>Bacillati</taxon>
        <taxon>Actinomycetota</taxon>
        <taxon>Actinomycetes</taxon>
        <taxon>Propionibacteriales</taxon>
        <taxon>Nocardioidaceae</taxon>
        <taxon>Nocardioides</taxon>
    </lineage>
</organism>
<evidence type="ECO:0000313" key="5">
    <source>
        <dbReference type="EMBL" id="NYI45009.1"/>
    </source>
</evidence>
<dbReference type="Pfam" id="PF00196">
    <property type="entry name" value="GerE"/>
    <property type="match status" value="1"/>
</dbReference>
<dbReference type="GO" id="GO:0006355">
    <property type="term" value="P:regulation of DNA-templated transcription"/>
    <property type="evidence" value="ECO:0007669"/>
    <property type="project" value="InterPro"/>
</dbReference>
<evidence type="ECO:0000256" key="3">
    <source>
        <dbReference type="ARBA" id="ARBA00023163"/>
    </source>
</evidence>
<dbReference type="PANTHER" id="PTHR44688">
    <property type="entry name" value="DNA-BINDING TRANSCRIPTIONAL ACTIVATOR DEVR_DOSR"/>
    <property type="match status" value="1"/>
</dbReference>
<keyword evidence="1" id="KW-0805">Transcription regulation</keyword>
<protein>
    <submittedName>
        <fullName evidence="5">DNA-binding CsgD family transcriptional regulator</fullName>
    </submittedName>
</protein>
<dbReference type="InterPro" id="IPR036388">
    <property type="entry name" value="WH-like_DNA-bd_sf"/>
</dbReference>
<evidence type="ECO:0000256" key="1">
    <source>
        <dbReference type="ARBA" id="ARBA00023015"/>
    </source>
</evidence>
<dbReference type="EMBL" id="JACBZM010000001">
    <property type="protein sequence ID" value="NYI45009.1"/>
    <property type="molecule type" value="Genomic_DNA"/>
</dbReference>
<keyword evidence="2 5" id="KW-0238">DNA-binding</keyword>
<accession>A0A7Y9ZGG4</accession>
<dbReference type="InterPro" id="IPR000792">
    <property type="entry name" value="Tscrpt_reg_LuxR_C"/>
</dbReference>
<reference evidence="5 6" key="1">
    <citation type="submission" date="2020-07" db="EMBL/GenBank/DDBJ databases">
        <title>Sequencing the genomes of 1000 actinobacteria strains.</title>
        <authorList>
            <person name="Klenk H.-P."/>
        </authorList>
    </citation>
    <scope>NUCLEOTIDE SEQUENCE [LARGE SCALE GENOMIC DNA]</scope>
    <source>
        <strain evidence="5 6">DSM 15131</strain>
    </source>
</reference>
<dbReference type="RefSeq" id="WP_179648723.1">
    <property type="nucleotide sequence ID" value="NZ_JACBZM010000001.1"/>
</dbReference>
<dbReference type="InterPro" id="IPR016032">
    <property type="entry name" value="Sig_transdc_resp-reg_C-effctor"/>
</dbReference>
<dbReference type="PROSITE" id="PS50043">
    <property type="entry name" value="HTH_LUXR_2"/>
    <property type="match status" value="1"/>
</dbReference>
<evidence type="ECO:0000313" key="6">
    <source>
        <dbReference type="Proteomes" id="UP000562045"/>
    </source>
</evidence>
<dbReference type="SMART" id="SM00421">
    <property type="entry name" value="HTH_LUXR"/>
    <property type="match status" value="1"/>
</dbReference>
<sequence>MAVDDYYGTQRISHDYDRQVRAEGLTTIAAAPVRVGRSARGVLYVGFRAAIVGDRTLDVVIRASRALAHEISVEEEIHRQVELRTAELRRRHEEMAARARRLHAGLVAIRSSTTDDCARDAATLLLEQMAVAGGGTAPLLTARERDVLALVATGLTYAAVAEHLGLTALTVKSYMRDVLSRLGVGSRHLAVIEARRLGLVL</sequence>
<dbReference type="InterPro" id="IPR029016">
    <property type="entry name" value="GAF-like_dom_sf"/>
</dbReference>
<comment type="caution">
    <text evidence="5">The sequence shown here is derived from an EMBL/GenBank/DDBJ whole genome shotgun (WGS) entry which is preliminary data.</text>
</comment>
<dbReference type="GO" id="GO:0003677">
    <property type="term" value="F:DNA binding"/>
    <property type="evidence" value="ECO:0007669"/>
    <property type="project" value="UniProtKB-KW"/>
</dbReference>
<keyword evidence="3" id="KW-0804">Transcription</keyword>
<dbReference type="Gene3D" id="1.10.10.10">
    <property type="entry name" value="Winged helix-like DNA-binding domain superfamily/Winged helix DNA-binding domain"/>
    <property type="match status" value="1"/>
</dbReference>
<dbReference type="PRINTS" id="PR00038">
    <property type="entry name" value="HTHLUXR"/>
</dbReference>
<dbReference type="SUPFAM" id="SSF46894">
    <property type="entry name" value="C-terminal effector domain of the bipartite response regulators"/>
    <property type="match status" value="1"/>
</dbReference>
<evidence type="ECO:0000256" key="2">
    <source>
        <dbReference type="ARBA" id="ARBA00023125"/>
    </source>
</evidence>
<proteinExistence type="predicted"/>
<dbReference type="Gene3D" id="3.30.450.40">
    <property type="match status" value="1"/>
</dbReference>
<dbReference type="AlphaFoldDB" id="A0A7Y9ZGG4"/>
<gene>
    <name evidence="5" type="ORF">BJ993_002089</name>
</gene>
<name>A0A7Y9ZGG4_9ACTN</name>